<dbReference type="Pfam" id="PF00005">
    <property type="entry name" value="ABC_tran"/>
    <property type="match status" value="1"/>
</dbReference>
<evidence type="ECO:0000256" key="3">
    <source>
        <dbReference type="ARBA" id="ARBA00022741"/>
    </source>
</evidence>
<dbReference type="InterPro" id="IPR003593">
    <property type="entry name" value="AAA+_ATPase"/>
</dbReference>
<dbReference type="InterPro" id="IPR013563">
    <property type="entry name" value="Oligopep_ABC_C"/>
</dbReference>
<dbReference type="FunFam" id="3.40.50.300:FF:000016">
    <property type="entry name" value="Oligopeptide ABC transporter ATP-binding component"/>
    <property type="match status" value="1"/>
</dbReference>
<dbReference type="InterPro" id="IPR027417">
    <property type="entry name" value="P-loop_NTPase"/>
</dbReference>
<name>A0A239P4X7_9ACTN</name>
<dbReference type="SMART" id="SM00382">
    <property type="entry name" value="AAA"/>
    <property type="match status" value="1"/>
</dbReference>
<evidence type="ECO:0000256" key="1">
    <source>
        <dbReference type="ARBA" id="ARBA00005417"/>
    </source>
</evidence>
<comment type="similarity">
    <text evidence="1">Belongs to the ABC transporter superfamily.</text>
</comment>
<feature type="domain" description="ABC transporter" evidence="6">
    <location>
        <begin position="6"/>
        <end position="249"/>
    </location>
</feature>
<gene>
    <name evidence="7" type="ORF">SAMN05443665_106915</name>
</gene>
<proteinExistence type="inferred from homology"/>
<evidence type="ECO:0000259" key="6">
    <source>
        <dbReference type="PROSITE" id="PS50893"/>
    </source>
</evidence>
<keyword evidence="2" id="KW-0813">Transport</keyword>
<keyword evidence="3" id="KW-0547">Nucleotide-binding</keyword>
<dbReference type="Proteomes" id="UP000198318">
    <property type="component" value="Unassembled WGS sequence"/>
</dbReference>
<keyword evidence="8" id="KW-1185">Reference proteome</keyword>
<dbReference type="GO" id="GO:0016887">
    <property type="term" value="F:ATP hydrolysis activity"/>
    <property type="evidence" value="ECO:0007669"/>
    <property type="project" value="InterPro"/>
</dbReference>
<dbReference type="GO" id="GO:0015833">
    <property type="term" value="P:peptide transport"/>
    <property type="evidence" value="ECO:0007669"/>
    <property type="project" value="InterPro"/>
</dbReference>
<organism evidence="7 8">
    <name type="scientific">Actinomadura meyerae</name>
    <dbReference type="NCBI Taxonomy" id="240840"/>
    <lineage>
        <taxon>Bacteria</taxon>
        <taxon>Bacillati</taxon>
        <taxon>Actinomycetota</taxon>
        <taxon>Actinomycetes</taxon>
        <taxon>Streptosporangiales</taxon>
        <taxon>Thermomonosporaceae</taxon>
        <taxon>Actinomadura</taxon>
    </lineage>
</organism>
<evidence type="ECO:0000313" key="7">
    <source>
        <dbReference type="EMBL" id="SNT62126.1"/>
    </source>
</evidence>
<evidence type="ECO:0000256" key="4">
    <source>
        <dbReference type="ARBA" id="ARBA00022840"/>
    </source>
</evidence>
<accession>A0A239P4X7</accession>
<dbReference type="Gene3D" id="3.40.50.300">
    <property type="entry name" value="P-loop containing nucleotide triphosphate hydrolases"/>
    <property type="match status" value="1"/>
</dbReference>
<dbReference type="NCBIfam" id="TIGR01727">
    <property type="entry name" value="oligo_HPY"/>
    <property type="match status" value="1"/>
</dbReference>
<evidence type="ECO:0000256" key="2">
    <source>
        <dbReference type="ARBA" id="ARBA00022448"/>
    </source>
</evidence>
<sequence>MSGALLSLESIECRIPTRRGVVRAVDGVSLELRKGEALGLVGESGSGKSTLGRIALRMQDPTSGRVVLDGVDITALSGRRLRRLRGTMQTVLQDPHAALNPRMTVRQIIAEPMTELGLVRRPDLDSRVDRLLARVHLDEAVGGRYARQLSGGQAQRVAIARALGVQPRLLVADEPVSALDASVAAQVVDLFAELRTALELSLLFVSHDLGVVRHLCDRVAVMYHGRIVESGPVEEVFAEPRHPYTAALLSAAPGAWRRPGSRRILLTGDPPDPTTSADGCVFEPRCPLSGAVDPSGAMCRGRRPEPLPFPVGREAACHFSDEVGQLARSASPAPVPGEATTTEGEER</sequence>
<dbReference type="Pfam" id="PF08352">
    <property type="entry name" value="oligo_HPY"/>
    <property type="match status" value="1"/>
</dbReference>
<dbReference type="PROSITE" id="PS50893">
    <property type="entry name" value="ABC_TRANSPORTER_2"/>
    <property type="match status" value="1"/>
</dbReference>
<dbReference type="GO" id="GO:0055085">
    <property type="term" value="P:transmembrane transport"/>
    <property type="evidence" value="ECO:0007669"/>
    <property type="project" value="UniProtKB-ARBA"/>
</dbReference>
<dbReference type="PROSITE" id="PS00211">
    <property type="entry name" value="ABC_TRANSPORTER_1"/>
    <property type="match status" value="1"/>
</dbReference>
<dbReference type="PANTHER" id="PTHR43776">
    <property type="entry name" value="TRANSPORT ATP-BINDING PROTEIN"/>
    <property type="match status" value="1"/>
</dbReference>
<reference evidence="7 8" key="1">
    <citation type="submission" date="2017-06" db="EMBL/GenBank/DDBJ databases">
        <authorList>
            <person name="Kim H.J."/>
            <person name="Triplett B.A."/>
        </authorList>
    </citation>
    <scope>NUCLEOTIDE SEQUENCE [LARGE SCALE GENOMIC DNA]</scope>
    <source>
        <strain evidence="7 8">DSM 44715</strain>
    </source>
</reference>
<dbReference type="SUPFAM" id="SSF52540">
    <property type="entry name" value="P-loop containing nucleoside triphosphate hydrolases"/>
    <property type="match status" value="1"/>
</dbReference>
<feature type="region of interest" description="Disordered" evidence="5">
    <location>
        <begin position="322"/>
        <end position="347"/>
    </location>
</feature>
<evidence type="ECO:0000313" key="8">
    <source>
        <dbReference type="Proteomes" id="UP000198318"/>
    </source>
</evidence>
<protein>
    <submittedName>
        <fullName evidence="7">Peptide/nickel transport system ATP-binding protein</fullName>
    </submittedName>
</protein>
<dbReference type="AlphaFoldDB" id="A0A239P4X7"/>
<dbReference type="PANTHER" id="PTHR43776:SF7">
    <property type="entry name" value="D,D-DIPEPTIDE TRANSPORT ATP-BINDING PROTEIN DDPF-RELATED"/>
    <property type="match status" value="1"/>
</dbReference>
<dbReference type="CDD" id="cd03257">
    <property type="entry name" value="ABC_NikE_OppD_transporters"/>
    <property type="match status" value="1"/>
</dbReference>
<dbReference type="InterPro" id="IPR003439">
    <property type="entry name" value="ABC_transporter-like_ATP-bd"/>
</dbReference>
<dbReference type="RefSeq" id="WP_089331043.1">
    <property type="nucleotide sequence ID" value="NZ_FZOR01000069.1"/>
</dbReference>
<dbReference type="GO" id="GO:0005524">
    <property type="term" value="F:ATP binding"/>
    <property type="evidence" value="ECO:0007669"/>
    <property type="project" value="UniProtKB-KW"/>
</dbReference>
<dbReference type="EMBL" id="FZOR01000069">
    <property type="protein sequence ID" value="SNT62126.1"/>
    <property type="molecule type" value="Genomic_DNA"/>
</dbReference>
<dbReference type="InterPro" id="IPR017871">
    <property type="entry name" value="ABC_transporter-like_CS"/>
</dbReference>
<evidence type="ECO:0000256" key="5">
    <source>
        <dbReference type="SAM" id="MobiDB-lite"/>
    </source>
</evidence>
<dbReference type="OrthoDB" id="8481147at2"/>
<keyword evidence="4 7" id="KW-0067">ATP-binding</keyword>
<dbReference type="InterPro" id="IPR050319">
    <property type="entry name" value="ABC_transp_ATP-bind"/>
</dbReference>